<reference evidence="2" key="1">
    <citation type="submission" date="2023-07" db="EMBL/GenBank/DDBJ databases">
        <title>30 novel species of actinomycetes from the DSMZ collection.</title>
        <authorList>
            <person name="Nouioui I."/>
        </authorList>
    </citation>
    <scope>NUCLEOTIDE SEQUENCE [LARGE SCALE GENOMIC DNA]</scope>
    <source>
        <strain evidence="2">DSM 45834</strain>
    </source>
</reference>
<evidence type="ECO:0000313" key="2">
    <source>
        <dbReference type="Proteomes" id="UP001183202"/>
    </source>
</evidence>
<dbReference type="PANTHER" id="PTHR38436">
    <property type="entry name" value="POLYKETIDE CYCLASE SNOAL-LIKE DOMAIN"/>
    <property type="match status" value="1"/>
</dbReference>
<keyword evidence="2" id="KW-1185">Reference proteome</keyword>
<protein>
    <submittedName>
        <fullName evidence="1">Ester cyclase</fullName>
    </submittedName>
</protein>
<accession>A0ABU2NBM0</accession>
<dbReference type="Proteomes" id="UP001183202">
    <property type="component" value="Unassembled WGS sequence"/>
</dbReference>
<organism evidence="1 2">
    <name type="scientific">Pseudonocardia charpentierae</name>
    <dbReference type="NCBI Taxonomy" id="3075545"/>
    <lineage>
        <taxon>Bacteria</taxon>
        <taxon>Bacillati</taxon>
        <taxon>Actinomycetota</taxon>
        <taxon>Actinomycetes</taxon>
        <taxon>Pseudonocardiales</taxon>
        <taxon>Pseudonocardiaceae</taxon>
        <taxon>Pseudonocardia</taxon>
    </lineage>
</organism>
<evidence type="ECO:0000313" key="1">
    <source>
        <dbReference type="EMBL" id="MDT0351350.1"/>
    </source>
</evidence>
<sequence>MAQTDLDPCAIARRSVQIMATGSFADFEEVVHPAARNREDVDEPPASRGRGPAAFYATALWLRGAYSDLAWEEHDVVQDGDLVVIHVTMSGRHTGEFVSYGPDGRPAQAFPATGRRFATTQSHWLRIADGKVIEHWANRDDLGTAMQLGWTPPSPLYLARMIIATRRAKHGAGGAAASSAQVGK</sequence>
<name>A0ABU2NBM0_9PSEU</name>
<dbReference type="PANTHER" id="PTHR38436:SF1">
    <property type="entry name" value="ESTER CYCLASE"/>
    <property type="match status" value="1"/>
</dbReference>
<dbReference type="EMBL" id="JAVREJ010000012">
    <property type="protein sequence ID" value="MDT0351350.1"/>
    <property type="molecule type" value="Genomic_DNA"/>
</dbReference>
<comment type="caution">
    <text evidence="1">The sequence shown here is derived from an EMBL/GenBank/DDBJ whole genome shotgun (WGS) entry which is preliminary data.</text>
</comment>
<dbReference type="SUPFAM" id="SSF54427">
    <property type="entry name" value="NTF2-like"/>
    <property type="match status" value="1"/>
</dbReference>
<dbReference type="InterPro" id="IPR032710">
    <property type="entry name" value="NTF2-like_dom_sf"/>
</dbReference>
<gene>
    <name evidence="1" type="ORF">RM445_17610</name>
</gene>
<dbReference type="Pfam" id="PF07366">
    <property type="entry name" value="SnoaL"/>
    <property type="match status" value="1"/>
</dbReference>
<dbReference type="Gene3D" id="3.10.450.50">
    <property type="match status" value="1"/>
</dbReference>
<proteinExistence type="predicted"/>
<dbReference type="InterPro" id="IPR009959">
    <property type="entry name" value="Cyclase_SnoaL-like"/>
</dbReference>
<dbReference type="RefSeq" id="WP_311557617.1">
    <property type="nucleotide sequence ID" value="NZ_JAVREJ010000012.1"/>
</dbReference>